<reference evidence="1" key="1">
    <citation type="submission" date="2023-04" db="EMBL/GenBank/DDBJ databases">
        <title>A chromosome-level genome assembly of the parasitoid wasp Eretmocerus hayati.</title>
        <authorList>
            <person name="Zhong Y."/>
            <person name="Liu S."/>
            <person name="Liu Y."/>
        </authorList>
    </citation>
    <scope>NUCLEOTIDE SEQUENCE</scope>
    <source>
        <strain evidence="1">ZJU_SS_LIU_2023</strain>
    </source>
</reference>
<protein>
    <submittedName>
        <fullName evidence="1">Uncharacterized protein</fullName>
    </submittedName>
</protein>
<comment type="caution">
    <text evidence="1">The sequence shown here is derived from an EMBL/GenBank/DDBJ whole genome shotgun (WGS) entry which is preliminary data.</text>
</comment>
<evidence type="ECO:0000313" key="1">
    <source>
        <dbReference type="EMBL" id="KAJ8683558.1"/>
    </source>
</evidence>
<sequence length="133" mass="15096">MTDMTMTHTQSLSLFLSAATATITVSSVAVTYKMRPEYTSKDSRCAVMYAIFLHTFATWYLSLMLWTVIVTICGHFCGIQDFAGEFAVSGADGALMCRTDYSWRDMHRVKLDVDCHNMDPHSNEKVMRDFQVI</sequence>
<accession>A0ACC2PJC3</accession>
<organism evidence="1 2">
    <name type="scientific">Eretmocerus hayati</name>
    <dbReference type="NCBI Taxonomy" id="131215"/>
    <lineage>
        <taxon>Eukaryota</taxon>
        <taxon>Metazoa</taxon>
        <taxon>Ecdysozoa</taxon>
        <taxon>Arthropoda</taxon>
        <taxon>Hexapoda</taxon>
        <taxon>Insecta</taxon>
        <taxon>Pterygota</taxon>
        <taxon>Neoptera</taxon>
        <taxon>Endopterygota</taxon>
        <taxon>Hymenoptera</taxon>
        <taxon>Apocrita</taxon>
        <taxon>Proctotrupomorpha</taxon>
        <taxon>Chalcidoidea</taxon>
        <taxon>Aphelinidae</taxon>
        <taxon>Aphelininae</taxon>
        <taxon>Eretmocerus</taxon>
    </lineage>
</organism>
<evidence type="ECO:0000313" key="2">
    <source>
        <dbReference type="Proteomes" id="UP001239111"/>
    </source>
</evidence>
<dbReference type="EMBL" id="CM056741">
    <property type="protein sequence ID" value="KAJ8683558.1"/>
    <property type="molecule type" value="Genomic_DNA"/>
</dbReference>
<proteinExistence type="predicted"/>
<dbReference type="Proteomes" id="UP001239111">
    <property type="component" value="Chromosome 1"/>
</dbReference>
<name>A0ACC2PJC3_9HYME</name>
<gene>
    <name evidence="1" type="ORF">QAD02_019350</name>
</gene>
<keyword evidence="2" id="KW-1185">Reference proteome</keyword>